<dbReference type="RefSeq" id="WP_070236875.1">
    <property type="nucleotide sequence ID" value="NZ_CP017478.1"/>
</dbReference>
<reference evidence="1 2" key="1">
    <citation type="submission" date="2016-10" db="EMBL/GenBank/DDBJ databases">
        <title>Lutibacter sp. LPB0138, isolated from marine gastropod.</title>
        <authorList>
            <person name="Kim E."/>
            <person name="Yi H."/>
        </authorList>
    </citation>
    <scope>NUCLEOTIDE SEQUENCE [LARGE SCALE GENOMIC DNA]</scope>
    <source>
        <strain evidence="1 2">LPB0138</strain>
    </source>
</reference>
<evidence type="ECO:0000313" key="2">
    <source>
        <dbReference type="Proteomes" id="UP000176050"/>
    </source>
</evidence>
<dbReference type="Pfam" id="PF19268">
    <property type="entry name" value="CIS_TMP"/>
    <property type="match status" value="2"/>
</dbReference>
<proteinExistence type="predicted"/>
<sequence length="1546" mass="182041">MKNSQNIIDSSIFNFQYENKISASRCNSIIESIFHNQIFLEINTAISNKIPEGVHMELSKLEIDIGIIEEKDILSTLAHRIRIALEESLQAKMVINGTSIKNGISYNQQPDQYIFNTIELFLEKGYFPFWIDKSISFDDLVQKSISQSKNDFLKIINTHKKNEKILKRLVNTINSNSFESLLEVINPVNTLWILNFKKSLIHFKKQEKLNQFSSNEFSSTIDLLILEYLLNSTSQSFNKADFLKFVLKKLTEIFKLNTQEVSNSIKKQTSNSEISVLLETIFSTLNNDETFAKKNIKKVTLEIDQLIAILNNSKFDFKSNKTQLLKQQILETLYSKENSNALMNALNSSARNLIINLFYSGNSKDLMQLISSFTKVLSLKNKIESNSSPEYIKNKFVLLTAKYFHEKFIRLLNKEEYLLFLIYISNQKDFKIVESSEFQIFLSKQKNMSSNRMSSVVTQEINNKEIFQIQKTLSNTNDIEKRTNNFIESDIKNINTFYTLNRIKIINFYLENGYLLNEYLEFSLEDIKVLYSDLISEKSDFLFKIISTQIDSTHLFKRIKQLLSPNIIEITQDYLIHFYPNEYDVFSKLIGKIDQYLYQYKVKQFFTSELIIEVFIKSLIGKGVKNFKEQLFVKLIDKLSKEQEWVLLEIINQNQDLIFESDGIILKSNNQFHSKNVFLEIRKSISQEYSSLINTFDLSQYGLWNYDIEISQFAYKIFMYSKFYSEGVLDIFQERTESSYISYILLKHYLKKSEFIEFEKLLLSSDQLKSKILKFKNEFGFKTEKQKNTETISIKKLNRYKQSNPKFFKAYLILLLNDYKESENLISIFKKDELPKVLLTGEIKIDSYLQKLMSFSPIFSSNSINESLWKIGIMRFSIYLNIDKKSISEEAFSRLFIRNLFQNLKEINHLQEFYPLLNQLRKSKIKELHQLVSYSYKPIDLIEIPLIQKNNNIRNSSNNLEQVNVISYTREIEEQLSVLFFYLTNSFFPWWSEITSLTENIFNLKNNSQLHPVIFEKVFLRIDSEEKFIKTILKKLNQNILSEFELIISNHSQLKNSWEKARSELVVESEKELVNKTKTINKLSLKEIKNANFNAAINNENYISTINLQITLLTFFSQQNKLFTQFKNINLKELLKKLKQSSELYPAEFEQAFIKVEQGEKIMISLLSNLDDTSLSEFELIVSKLSQLNSIWQKTKDRAIGTSDELLHFNNEQINIENETFDEFYNLENIQGNKLIFKNLYLFGDEIILNGISKENKEILNCIQTYLNLSKYFYFRNINPMKWRELLLKFTINYLSQNPKGSVNQFEKYFLIELKKNYSSLDWSYIFKSIYTLLQSSNNKNKAIVFPEILFDFFDKNDIYIKQKEEKYNSDKIINKQMDTTEIKIYNAGLILFGPFLPRFFELLELTENQIFVNEEAKNRGVYLLQCLVTNDFEYPEYYFPLNKLLVGMELEEPISPFIKMTETEKEVVSSLLDGLIANWEKVKNSSHAAIQETFLQREGVLRIDNDKVTLIVSKKGVDILMESIPWNISLVKLKWMKNPIYVEWI</sequence>
<evidence type="ECO:0000313" key="1">
    <source>
        <dbReference type="EMBL" id="AOW20702.1"/>
    </source>
</evidence>
<dbReference type="OrthoDB" id="1488184at2"/>
<organism evidence="1 2">
    <name type="scientific">Urechidicola croceus</name>
    <dbReference type="NCBI Taxonomy" id="1850246"/>
    <lineage>
        <taxon>Bacteria</taxon>
        <taxon>Pseudomonadati</taxon>
        <taxon>Bacteroidota</taxon>
        <taxon>Flavobacteriia</taxon>
        <taxon>Flavobacteriales</taxon>
        <taxon>Flavobacteriaceae</taxon>
        <taxon>Urechidicola</taxon>
    </lineage>
</organism>
<dbReference type="KEGG" id="lul:LPB138_08445"/>
<dbReference type="EMBL" id="CP017478">
    <property type="protein sequence ID" value="AOW20702.1"/>
    <property type="molecule type" value="Genomic_DNA"/>
</dbReference>
<keyword evidence="2" id="KW-1185">Reference proteome</keyword>
<accession>A0A1D8P803</accession>
<dbReference type="STRING" id="1850246.LPB138_08445"/>
<name>A0A1D8P803_9FLAO</name>
<dbReference type="InterPro" id="IPR045538">
    <property type="entry name" value="CIS_TMP"/>
</dbReference>
<gene>
    <name evidence="1" type="ORF">LPB138_08445</name>
</gene>
<dbReference type="Proteomes" id="UP000176050">
    <property type="component" value="Chromosome"/>
</dbReference>
<protein>
    <submittedName>
        <fullName evidence="1">Uncharacterized protein</fullName>
    </submittedName>
</protein>